<accession>A0A1I4PPL5</accession>
<dbReference type="NCBIfam" id="TIGR01447">
    <property type="entry name" value="recD"/>
    <property type="match status" value="1"/>
</dbReference>
<keyword evidence="2 11" id="KW-0547">Nucleotide-binding</keyword>
<feature type="binding site" evidence="11">
    <location>
        <begin position="210"/>
        <end position="217"/>
    </location>
    <ligand>
        <name>ATP</name>
        <dbReference type="ChEBI" id="CHEBI:30616"/>
    </ligand>
</feature>
<dbReference type="Pfam" id="PF13538">
    <property type="entry name" value="UvrD_C_2"/>
    <property type="match status" value="1"/>
</dbReference>
<evidence type="ECO:0000256" key="9">
    <source>
        <dbReference type="ARBA" id="ARBA00023204"/>
    </source>
</evidence>
<dbReference type="GO" id="GO:0005524">
    <property type="term" value="F:ATP binding"/>
    <property type="evidence" value="ECO:0007669"/>
    <property type="project" value="UniProtKB-UniRule"/>
</dbReference>
<comment type="function">
    <text evidence="11">A helicase/nuclease that prepares dsDNA breaks (DSB) for recombinational DNA repair. Binds to DSBs and unwinds DNA via a highly rapid and processive ATP-dependent bidirectional helicase activity. Unwinds dsDNA until it encounters a Chi (crossover hotspot instigator) sequence from the 3' direction. Cuts ssDNA a few nucleotides 3' to the Chi site. The properties and activities of the enzyme are changed at Chi. The Chi-altered holoenzyme produces a long 3'-ssDNA overhang and facilitates RecA-binding to the ssDNA for homologous DNA recombination and repair. Holoenzyme degrades any linearized DNA that is unable to undergo homologous recombination. In the holoenzyme this subunit has ssDNA-dependent ATPase and 5'-3' helicase activity. When added to pre-assembled RecBC greatly stimulates nuclease activity and augments holoenzyme processivity. Negatively regulates the RecA-loading ability of RecBCD.</text>
</comment>
<dbReference type="InterPro" id="IPR027417">
    <property type="entry name" value="P-loop_NTPase"/>
</dbReference>
<evidence type="ECO:0000256" key="11">
    <source>
        <dbReference type="HAMAP-Rule" id="MF_01487"/>
    </source>
</evidence>
<keyword evidence="9 11" id="KW-0234">DNA repair</keyword>
<comment type="subunit">
    <text evidence="11">Heterotrimer of RecB, RecC and RecD. All subunits contribute to DNA-binding.</text>
</comment>
<dbReference type="Gene3D" id="3.40.50.300">
    <property type="entry name" value="P-loop containing nucleotide triphosphate hydrolases"/>
    <property type="match status" value="3"/>
</dbReference>
<keyword evidence="10 11" id="KW-0413">Isomerase</keyword>
<evidence type="ECO:0000313" key="16">
    <source>
        <dbReference type="Proteomes" id="UP000199556"/>
    </source>
</evidence>
<evidence type="ECO:0000259" key="14">
    <source>
        <dbReference type="Pfam" id="PF21185"/>
    </source>
</evidence>
<dbReference type="AlphaFoldDB" id="A0A1I4PPL5"/>
<dbReference type="GO" id="GO:0003677">
    <property type="term" value="F:DNA binding"/>
    <property type="evidence" value="ECO:0007669"/>
    <property type="project" value="UniProtKB-UniRule"/>
</dbReference>
<feature type="domain" description="UvrD-like helicase C-terminal" evidence="13">
    <location>
        <begin position="614"/>
        <end position="660"/>
    </location>
</feature>
<feature type="region of interest" description="Disordered" evidence="12">
    <location>
        <begin position="77"/>
        <end position="101"/>
    </location>
</feature>
<dbReference type="Pfam" id="PF13245">
    <property type="entry name" value="AAA_19"/>
    <property type="match status" value="1"/>
</dbReference>
<dbReference type="PANTHER" id="PTHR43788:SF6">
    <property type="entry name" value="DNA HELICASE B"/>
    <property type="match status" value="1"/>
</dbReference>
<keyword evidence="6 11" id="KW-0269">Exonuclease</keyword>
<evidence type="ECO:0000256" key="12">
    <source>
        <dbReference type="SAM" id="MobiDB-lite"/>
    </source>
</evidence>
<dbReference type="Pfam" id="PF21185">
    <property type="entry name" value="RecD_N"/>
    <property type="match status" value="1"/>
</dbReference>
<dbReference type="GO" id="GO:0016887">
    <property type="term" value="F:ATP hydrolysis activity"/>
    <property type="evidence" value="ECO:0007669"/>
    <property type="project" value="RHEA"/>
</dbReference>
<dbReference type="HAMAP" id="MF_01487">
    <property type="entry name" value="RecD"/>
    <property type="match status" value="1"/>
</dbReference>
<name>A0A1I4PPL5_ECTMO</name>
<dbReference type="GO" id="GO:0043139">
    <property type="term" value="F:5'-3' DNA helicase activity"/>
    <property type="evidence" value="ECO:0007669"/>
    <property type="project" value="UniProtKB-UniRule"/>
</dbReference>
<dbReference type="EC" id="5.6.2.3" evidence="11"/>
<dbReference type="CDD" id="cd17933">
    <property type="entry name" value="DEXSc_RecD-like"/>
    <property type="match status" value="1"/>
</dbReference>
<keyword evidence="1 11" id="KW-0540">Nuclease</keyword>
<evidence type="ECO:0000256" key="2">
    <source>
        <dbReference type="ARBA" id="ARBA00022741"/>
    </source>
</evidence>
<keyword evidence="3 11" id="KW-0227">DNA damage</keyword>
<keyword evidence="7 11" id="KW-0067">ATP-binding</keyword>
<reference evidence="15 16" key="1">
    <citation type="submission" date="2016-10" db="EMBL/GenBank/DDBJ databases">
        <authorList>
            <person name="de Groot N.N."/>
        </authorList>
    </citation>
    <scope>NUCLEOTIDE SEQUENCE [LARGE SCALE GENOMIC DNA]</scope>
    <source>
        <strain evidence="15 16">DSM 4180</strain>
    </source>
</reference>
<gene>
    <name evidence="11" type="primary">recD</name>
    <name evidence="15" type="ORF">SAMN05421721_102126</name>
</gene>
<evidence type="ECO:0000256" key="10">
    <source>
        <dbReference type="ARBA" id="ARBA00023235"/>
    </source>
</evidence>
<keyword evidence="4 11" id="KW-0378">Hydrolase</keyword>
<comment type="similarity">
    <text evidence="11">Belongs to the RecD family.</text>
</comment>
<dbReference type="InterPro" id="IPR050534">
    <property type="entry name" value="Coronavir_polyprotein_1ab"/>
</dbReference>
<dbReference type="InterPro" id="IPR049550">
    <property type="entry name" value="RecD_N"/>
</dbReference>
<dbReference type="PANTHER" id="PTHR43788">
    <property type="entry name" value="DNA2/NAM7 HELICASE FAMILY MEMBER"/>
    <property type="match status" value="1"/>
</dbReference>
<comment type="catalytic activity">
    <reaction evidence="11">
        <text>ATP + H2O = ADP + phosphate + H(+)</text>
        <dbReference type="Rhea" id="RHEA:13065"/>
        <dbReference type="ChEBI" id="CHEBI:15377"/>
        <dbReference type="ChEBI" id="CHEBI:15378"/>
        <dbReference type="ChEBI" id="CHEBI:30616"/>
        <dbReference type="ChEBI" id="CHEBI:43474"/>
        <dbReference type="ChEBI" id="CHEBI:456216"/>
        <dbReference type="EC" id="5.6.2.3"/>
    </reaction>
</comment>
<dbReference type="SUPFAM" id="SSF52540">
    <property type="entry name" value="P-loop containing nucleoside triphosphate hydrolases"/>
    <property type="match status" value="2"/>
</dbReference>
<organism evidence="15 16">
    <name type="scientific">Ectothiorhodospira mobilis</name>
    <dbReference type="NCBI Taxonomy" id="195064"/>
    <lineage>
        <taxon>Bacteria</taxon>
        <taxon>Pseudomonadati</taxon>
        <taxon>Pseudomonadota</taxon>
        <taxon>Gammaproteobacteria</taxon>
        <taxon>Chromatiales</taxon>
        <taxon>Ectothiorhodospiraceae</taxon>
        <taxon>Ectothiorhodospira</taxon>
    </lineage>
</organism>
<sequence length="694" mass="73618">MKAAGAGEAPLAGQEVLQGLLQGWVDRGWLRPLDRALVVFLQEQLPAASPTALLLAALASHQVGRGHVCLDLEATRSDPDRTLSLPPEGEMPADGPPPPRPSQCLAGLGMADLVSALEDPDLVGTGPGCTPLVLQGRRLYLRRYWACEQRVAGALAQRLGRGTALRGSMDEERLRPWLDRLFGPPDAQGIDWQRAACALAASGAFAVITGGPGTGKTTTVVRLLALLQALHLEAGAEVPLRIRMAAPTGKAAARLNAAVAGALGGLALPQDAFGHAVREAIPARVTTLHRLLGSRPGSRHFRHDARRPLALDALVVDEASMIDLELMDALLQALPPEARLILLGDRDQLASVEAGAVLGELCARAGEGHYTPERAAWLQAVTGQRTPPEQQDPSGNALDQHVVMLRHSHRFGADSGIGRLARAVNAGDAQAVAAVWAQPGRDLARWGLEGPDDPALPAVCVDGGTHRSAGGDGAHPGGYGRYLRVMAAADPGPGADATARDAWAREVLAALEDFQVLCVLRRGPWGVEGMNHRIAGFLQERGLLDPQGIWYPGRPVIVTGNDYGLGLMNGDMGVALRVADATRNPVLRVAFPAGDGSGRIRWVLPSRLTAVETAFALTVHKSQGSEFRHTALVLPDRAGPLLTRELVYTAITRASRWFTLLEPRRGILEEAVTRRVLRSSGLQAALEGRLGRGE</sequence>
<comment type="miscellaneous">
    <text evidence="11">In the RecBCD complex, RecB has a slow 3'-5' helicase, an exonuclease activity and loads RecA onto ssDNA, RecD has a fast 5'-3' helicase activity, while RecC stimulates the ATPase and processivity of the RecB helicase and contributes to recognition of the Chi site.</text>
</comment>
<evidence type="ECO:0000256" key="6">
    <source>
        <dbReference type="ARBA" id="ARBA00022839"/>
    </source>
</evidence>
<evidence type="ECO:0000256" key="3">
    <source>
        <dbReference type="ARBA" id="ARBA00022763"/>
    </source>
</evidence>
<dbReference type="InterPro" id="IPR041851">
    <property type="entry name" value="RecD_N_sf"/>
</dbReference>
<keyword evidence="8 11" id="KW-0238">DNA-binding</keyword>
<keyword evidence="16" id="KW-1185">Reference proteome</keyword>
<dbReference type="InterPro" id="IPR006344">
    <property type="entry name" value="RecD"/>
</dbReference>
<dbReference type="EMBL" id="FOUO01000002">
    <property type="protein sequence ID" value="SFM29708.1"/>
    <property type="molecule type" value="Genomic_DNA"/>
</dbReference>
<evidence type="ECO:0000256" key="4">
    <source>
        <dbReference type="ARBA" id="ARBA00022801"/>
    </source>
</evidence>
<feature type="domain" description="RecBCD enzyme subunit RecD N-terminal" evidence="14">
    <location>
        <begin position="27"/>
        <end position="140"/>
    </location>
</feature>
<evidence type="ECO:0000313" key="15">
    <source>
        <dbReference type="EMBL" id="SFM29708.1"/>
    </source>
</evidence>
<dbReference type="RefSeq" id="WP_177217552.1">
    <property type="nucleotide sequence ID" value="NZ_FOUO01000002.1"/>
</dbReference>
<dbReference type="GO" id="GO:0009338">
    <property type="term" value="C:exodeoxyribonuclease V complex"/>
    <property type="evidence" value="ECO:0007669"/>
    <property type="project" value="InterPro"/>
</dbReference>
<dbReference type="GO" id="GO:0017116">
    <property type="term" value="F:single-stranded DNA helicase activity"/>
    <property type="evidence" value="ECO:0007669"/>
    <property type="project" value="TreeGrafter"/>
</dbReference>
<dbReference type="STRING" id="195064.SAMN05421721_102126"/>
<protein>
    <recommendedName>
        <fullName evidence="11">RecBCD enzyme subunit RecD</fullName>
        <ecNumber evidence="11">5.6.2.3</ecNumber>
    </recommendedName>
    <alternativeName>
        <fullName evidence="11">DNA 5'-3' helicase subunit RecD</fullName>
    </alternativeName>
    <alternativeName>
        <fullName evidence="11">Exonuclease V subunit RecD</fullName>
        <shortName evidence="11">ExoV subunit RecD</shortName>
    </alternativeName>
    <alternativeName>
        <fullName evidence="11">Helicase/nuclease RecBCD subunit RecD</fullName>
    </alternativeName>
</protein>
<dbReference type="Gene3D" id="1.10.10.1020">
    <property type="entry name" value="RecBCD complex, subunit RecD, N-terminal domain"/>
    <property type="match status" value="1"/>
</dbReference>
<evidence type="ECO:0000256" key="5">
    <source>
        <dbReference type="ARBA" id="ARBA00022806"/>
    </source>
</evidence>
<dbReference type="GO" id="GO:0000724">
    <property type="term" value="P:double-strand break repair via homologous recombination"/>
    <property type="evidence" value="ECO:0007669"/>
    <property type="project" value="UniProtKB-UniRule"/>
</dbReference>
<evidence type="ECO:0000256" key="1">
    <source>
        <dbReference type="ARBA" id="ARBA00022722"/>
    </source>
</evidence>
<dbReference type="GO" id="GO:0008854">
    <property type="term" value="F:exodeoxyribonuclease V activity"/>
    <property type="evidence" value="ECO:0007669"/>
    <property type="project" value="InterPro"/>
</dbReference>
<dbReference type="CDD" id="cd18809">
    <property type="entry name" value="SF1_C_RecD"/>
    <property type="match status" value="1"/>
</dbReference>
<proteinExistence type="inferred from homology"/>
<keyword evidence="5 11" id="KW-0347">Helicase</keyword>
<evidence type="ECO:0000256" key="7">
    <source>
        <dbReference type="ARBA" id="ARBA00022840"/>
    </source>
</evidence>
<evidence type="ECO:0000259" key="13">
    <source>
        <dbReference type="Pfam" id="PF13538"/>
    </source>
</evidence>
<evidence type="ECO:0000256" key="8">
    <source>
        <dbReference type="ARBA" id="ARBA00023125"/>
    </source>
</evidence>
<dbReference type="InterPro" id="IPR027785">
    <property type="entry name" value="UvrD-like_helicase_C"/>
</dbReference>
<dbReference type="Proteomes" id="UP000199556">
    <property type="component" value="Unassembled WGS sequence"/>
</dbReference>